<sequence>MTDQQVGRASSDPGRWAVGAAVFGAVMMIIGGGFQALEGFVAVVRHAFYVPSSHYAFATDATGWGWVHLIVGLVVMVAGFVALTGSLWARIVGIVMLFASALINFMFIPYYPVWALLIIGADLLAIWGLCLYSRDVAERHSERY</sequence>
<dbReference type="Proteomes" id="UP001595872">
    <property type="component" value="Unassembled WGS sequence"/>
</dbReference>
<feature type="transmembrane region" description="Helical" evidence="1">
    <location>
        <begin position="91"/>
        <end position="108"/>
    </location>
</feature>
<keyword evidence="1" id="KW-0812">Transmembrane</keyword>
<accession>A0ABV9TZU9</accession>
<protein>
    <recommendedName>
        <fullName evidence="2">DUF7144 domain-containing protein</fullName>
    </recommendedName>
</protein>
<reference evidence="4" key="1">
    <citation type="journal article" date="2019" name="Int. J. Syst. Evol. Microbiol.">
        <title>The Global Catalogue of Microorganisms (GCM) 10K type strain sequencing project: providing services to taxonomists for standard genome sequencing and annotation.</title>
        <authorList>
            <consortium name="The Broad Institute Genomics Platform"/>
            <consortium name="The Broad Institute Genome Sequencing Center for Infectious Disease"/>
            <person name="Wu L."/>
            <person name="Ma J."/>
        </authorList>
    </citation>
    <scope>NUCLEOTIDE SEQUENCE [LARGE SCALE GENOMIC DNA]</scope>
    <source>
        <strain evidence="4">KLKA75</strain>
    </source>
</reference>
<keyword evidence="1" id="KW-0472">Membrane</keyword>
<evidence type="ECO:0000256" key="1">
    <source>
        <dbReference type="SAM" id="Phobius"/>
    </source>
</evidence>
<evidence type="ECO:0000313" key="3">
    <source>
        <dbReference type="EMBL" id="MFC4909534.1"/>
    </source>
</evidence>
<feature type="domain" description="DUF7144" evidence="2">
    <location>
        <begin position="21"/>
        <end position="133"/>
    </location>
</feature>
<evidence type="ECO:0000259" key="2">
    <source>
        <dbReference type="Pfam" id="PF23636"/>
    </source>
</evidence>
<feature type="transmembrane region" description="Helical" evidence="1">
    <location>
        <begin position="21"/>
        <end position="44"/>
    </location>
</feature>
<proteinExistence type="predicted"/>
<keyword evidence="4" id="KW-1185">Reference proteome</keyword>
<feature type="transmembrane region" description="Helical" evidence="1">
    <location>
        <begin position="64"/>
        <end position="84"/>
    </location>
</feature>
<dbReference type="Pfam" id="PF23636">
    <property type="entry name" value="DUF7144"/>
    <property type="match status" value="1"/>
</dbReference>
<dbReference type="RefSeq" id="WP_378257116.1">
    <property type="nucleotide sequence ID" value="NZ_JBHSIT010000005.1"/>
</dbReference>
<organism evidence="3 4">
    <name type="scientific">Actinomadura gamaensis</name>
    <dbReference type="NCBI Taxonomy" id="1763541"/>
    <lineage>
        <taxon>Bacteria</taxon>
        <taxon>Bacillati</taxon>
        <taxon>Actinomycetota</taxon>
        <taxon>Actinomycetes</taxon>
        <taxon>Streptosporangiales</taxon>
        <taxon>Thermomonosporaceae</taxon>
        <taxon>Actinomadura</taxon>
    </lineage>
</organism>
<dbReference type="InterPro" id="IPR055568">
    <property type="entry name" value="DUF7144"/>
</dbReference>
<gene>
    <name evidence="3" type="ORF">ACFPCY_19585</name>
</gene>
<keyword evidence="1" id="KW-1133">Transmembrane helix</keyword>
<evidence type="ECO:0000313" key="4">
    <source>
        <dbReference type="Proteomes" id="UP001595872"/>
    </source>
</evidence>
<feature type="transmembrane region" description="Helical" evidence="1">
    <location>
        <begin position="114"/>
        <end position="133"/>
    </location>
</feature>
<name>A0ABV9TZU9_9ACTN</name>
<comment type="caution">
    <text evidence="3">The sequence shown here is derived from an EMBL/GenBank/DDBJ whole genome shotgun (WGS) entry which is preliminary data.</text>
</comment>
<dbReference type="EMBL" id="JBHSIT010000005">
    <property type="protein sequence ID" value="MFC4909534.1"/>
    <property type="molecule type" value="Genomic_DNA"/>
</dbReference>